<feature type="region of interest" description="Disordered" evidence="1">
    <location>
        <begin position="410"/>
        <end position="451"/>
    </location>
</feature>
<protein>
    <recommendedName>
        <fullName evidence="2">Vacuolar membrane-associated protein Iml1 N-terminal domain-containing protein</fullName>
    </recommendedName>
</protein>
<sequence>MYVCMVSFVDCCGRTVFCMSPNFWLFSLIKDGQTRAWAVRIAGEGKWEKTLPTGKKKVVNNLSGMKAVGLRWRPRNSAKQSAKGQNDTPVTVVFRAHTDTVAKVPFLYSPKNYNRPMHTEEEGFTEAIIELCVPSGMNIISSSTADGAGGGECSGNKNESKIGSTNPGSWQRHSGMGGCALSPGAAAISPSLMEMGHRGAASPASEGAGLMGAARPGIFTGDAVPNSDALRRRRQQQQQEQQQKHTDPCTSSAGVGFFKCDSWVCRAYCFGEKDAIYANGAISVHQSLANKSQFINNIAKGKALARVVPTYDEVRERFGLSHLELSFENQFVTRADMFLISEALRDRILYEGEEVTLCGFTMKVNEMLRTLLPVAAAESAAGGALQQGDGVKTNNTAALDVDGEHRGAAETSWTSLKTSGSQRVPVQPHFSHPSLTLPSPQHQQDGKEESRYRRVQSGLVTKETLVNFRSLSPVHYILIEISKEMWNPTVDGRITLCWVMKNFLREYLMHQVHKHKASPLIHILMVGRLYPKYAINGNVDVLHVMKIPHDYRSTSLVEEVELQCEEFLRRVLQEVKKTFKKETAPVPTEAAGETTCTPGEEVPFVSQADVADTLTEQSLFVHAKNTCTVETINLVLEECIQGRWDTNTGYIISIVTAGKGLYQVTNELSQTTCTRLFSIGIEKINIICMGRPPLHITPLFEYFSEDETLRSQYHLHVGQSSQRFYERPEWARCLFYHPAVDATSCGLLAFDLLTREEWMQRHRAVPGSKSQFVPGLGLPMAPVGEVLLPVMETRRKEQVLSNSVRVADADSLVSPMPSSALSAVPEVSGTQFYPTLFRHSSEVRAKAQPPLRLTGTRNKHEGITRGERFGMPGRTSGTTQPDGDAKSSPTPGHSRPVVFASWYCHRGCAVSSQQTFSREYLYDFIIHQSHEHPGDGHTRNVAMEPEANGIVSCGLNILDSDLQSGYVFLRLRIDSSALPEACWSPKILTDVDMWALLMGAFSGEDNRLSEEEKKHFVSHFRAMDIFCRTFSAILEDGLTLILASHSSKLTFSTPEEIVFTFRQPLIVASSEVTPFSTTIAHLQIRNSILFAIKPISPYRPTTESEVASSASRNITADVILRRRWQFAYPELPSSGAQKSPWATLCHCKILPIYGTKSPYQRDCFFGVPTHQYAVSIRDSMQLLEYVLQRLQQQYQIVVVGSSPAGIQWPREEPTRNARVELSIGHQIHELKIGEAGQSISVTRILHGGMYSNASVTHIFSHSYLLLNYLKPGFDLRTVHLETQIGEKLAFQWESLDSYLRDRHRTNIFIPRGPDLSLREGKLCVALLPEAFEAPPVSYAEFSAFINHRFSVHFKMTDAAESEEEKVGMTTNFPETLNGPDGFTARTVTLIHDNPLTLEPYCLMDHKTGRTLCLEAPTRNRMLSMEVSIPATYSPNCHCLLEISWLVCITPIIADWIRSIFAGAARFRLRAVPLPCFSPSTKSGFFAVSYTVRARKEEEEPLFRSRLLSLLTNSTYRYFPDVTVMSRICRLLHFSGLCYVTLHWGGTALARWFENSMLRTGQPEHQQLLREFTEAVQIVRDEIEAS</sequence>
<dbReference type="GO" id="GO:1904262">
    <property type="term" value="P:negative regulation of TORC1 signaling"/>
    <property type="evidence" value="ECO:0007669"/>
    <property type="project" value="TreeGrafter"/>
</dbReference>
<comment type="caution">
    <text evidence="3">The sequence shown here is derived from an EMBL/GenBank/DDBJ whole genome shotgun (WGS) entry which is preliminary data.</text>
</comment>
<dbReference type="GO" id="GO:0010508">
    <property type="term" value="P:positive regulation of autophagy"/>
    <property type="evidence" value="ECO:0007669"/>
    <property type="project" value="TreeGrafter"/>
</dbReference>
<feature type="domain" description="Vacuolar membrane-associated protein Iml1 N-terminal" evidence="2">
    <location>
        <begin position="453"/>
        <end position="702"/>
    </location>
</feature>
<dbReference type="GO" id="GO:1990130">
    <property type="term" value="C:GATOR1 complex"/>
    <property type="evidence" value="ECO:0007669"/>
    <property type="project" value="TreeGrafter"/>
</dbReference>
<feature type="compositionally biased region" description="Polar residues" evidence="1">
    <location>
        <begin position="875"/>
        <end position="891"/>
    </location>
</feature>
<dbReference type="GO" id="GO:0005096">
    <property type="term" value="F:GTPase activator activity"/>
    <property type="evidence" value="ECO:0007669"/>
    <property type="project" value="InterPro"/>
</dbReference>
<feature type="compositionally biased region" description="Polar residues" evidence="1">
    <location>
        <begin position="155"/>
        <end position="172"/>
    </location>
</feature>
<evidence type="ECO:0000313" key="3">
    <source>
        <dbReference type="EMBL" id="KAF5225976.1"/>
    </source>
</evidence>
<reference evidence="3 4" key="1">
    <citation type="journal article" date="2019" name="Genome Biol. Evol.">
        <title>Nanopore Sequencing Significantly Improves Genome Assembly of the Protozoan Parasite Trypanosoma cruzi.</title>
        <authorList>
            <person name="Diaz-Viraque F."/>
            <person name="Pita S."/>
            <person name="Greif G."/>
            <person name="de Souza R.C.M."/>
            <person name="Iraola G."/>
            <person name="Robello C."/>
        </authorList>
    </citation>
    <scope>NUCLEOTIDE SEQUENCE [LARGE SCALE GENOMIC DNA]</scope>
    <source>
        <strain evidence="3 4">Berenice</strain>
    </source>
</reference>
<evidence type="ECO:0000313" key="4">
    <source>
        <dbReference type="Proteomes" id="UP000583944"/>
    </source>
</evidence>
<evidence type="ECO:0000259" key="2">
    <source>
        <dbReference type="Pfam" id="PF12257"/>
    </source>
</evidence>
<dbReference type="VEuPathDB" id="TriTrypDB:ECC02_000905"/>
<evidence type="ECO:0000256" key="1">
    <source>
        <dbReference type="SAM" id="MobiDB-lite"/>
    </source>
</evidence>
<feature type="compositionally biased region" description="Polar residues" evidence="1">
    <location>
        <begin position="411"/>
        <end position="424"/>
    </location>
</feature>
<dbReference type="VEuPathDB" id="TriTrypDB:BCY84_12586"/>
<dbReference type="Proteomes" id="UP000583944">
    <property type="component" value="Unassembled WGS sequence"/>
</dbReference>
<feature type="compositionally biased region" description="Polar residues" evidence="1">
    <location>
        <begin position="433"/>
        <end position="443"/>
    </location>
</feature>
<organism evidence="3 4">
    <name type="scientific">Trypanosoma cruzi</name>
    <dbReference type="NCBI Taxonomy" id="5693"/>
    <lineage>
        <taxon>Eukaryota</taxon>
        <taxon>Discoba</taxon>
        <taxon>Euglenozoa</taxon>
        <taxon>Kinetoplastea</taxon>
        <taxon>Metakinetoplastina</taxon>
        <taxon>Trypanosomatida</taxon>
        <taxon>Trypanosomatidae</taxon>
        <taxon>Trypanosoma</taxon>
        <taxon>Schizotrypanum</taxon>
    </lineage>
</organism>
<dbReference type="PANTHER" id="PTHR13179">
    <property type="entry name" value="DEP DOMAIN CONTAINING PROTEIN 5"/>
    <property type="match status" value="1"/>
</dbReference>
<feature type="region of interest" description="Disordered" evidence="1">
    <location>
        <begin position="853"/>
        <end position="892"/>
    </location>
</feature>
<accession>A0A7J6YHU8</accession>
<gene>
    <name evidence="3" type="ORF">ECC02_000905</name>
</gene>
<dbReference type="InterPro" id="IPR027244">
    <property type="entry name" value="IML1"/>
</dbReference>
<name>A0A7J6YHU8_TRYCR</name>
<feature type="compositionally biased region" description="Basic and acidic residues" evidence="1">
    <location>
        <begin position="858"/>
        <end position="868"/>
    </location>
</feature>
<dbReference type="PANTHER" id="PTHR13179:SF8">
    <property type="entry name" value="GATOR COMPLEX PROTEIN DEPDC5"/>
    <property type="match status" value="1"/>
</dbReference>
<feature type="region of interest" description="Disordered" evidence="1">
    <location>
        <begin position="197"/>
        <end position="216"/>
    </location>
</feature>
<dbReference type="EMBL" id="JABDHM010000004">
    <property type="protein sequence ID" value="KAF5225976.1"/>
    <property type="molecule type" value="Genomic_DNA"/>
</dbReference>
<dbReference type="InterPro" id="IPR048255">
    <property type="entry name" value="IML1_N"/>
</dbReference>
<proteinExistence type="predicted"/>
<dbReference type="Pfam" id="PF12257">
    <property type="entry name" value="IML1"/>
    <property type="match status" value="1"/>
</dbReference>
<feature type="region of interest" description="Disordered" evidence="1">
    <location>
        <begin position="221"/>
        <end position="250"/>
    </location>
</feature>
<feature type="region of interest" description="Disordered" evidence="1">
    <location>
        <begin position="143"/>
        <end position="176"/>
    </location>
</feature>